<evidence type="ECO:0000256" key="1">
    <source>
        <dbReference type="ARBA" id="ARBA00010467"/>
    </source>
</evidence>
<evidence type="ECO:0000256" key="10">
    <source>
        <dbReference type="RuleBase" id="RU367107"/>
    </source>
</evidence>
<evidence type="ECO:0000256" key="9">
    <source>
        <dbReference type="ARBA" id="ARBA00032471"/>
    </source>
</evidence>
<protein>
    <recommendedName>
        <fullName evidence="2 10">Telomeric repeat-binding factor 2-interacting protein 1</fullName>
        <shortName evidence="10">TERF2-interacting telomeric protein 1</shortName>
    </recommendedName>
    <alternativeName>
        <fullName evidence="9 10">Repressor/activator protein 1 homolog</fullName>
    </alternativeName>
</protein>
<evidence type="ECO:0000256" key="3">
    <source>
        <dbReference type="ARBA" id="ARBA00022454"/>
    </source>
</evidence>
<sequence>MPSKPKDVSRSNISPVLFMTVDGKPMSFYLRPGPAKCKLQPLITAGGGILCSVQQPGAILLMEPEDKGSIAENTSRWFVSTEYIYDCIEKDEQLDVAYYMLVPEAAPKQSARPNNNKESSPGLLGGRIPYTAEEDDAILTYVSKHKAEIGGNRLWQEMEKQRVTSHTWQSMKYRYRVRLAKKQTADAEEETTVEDSTATEGETKVEGNQKTDVENPSSPKDAVCPQTHSTESDLTQIDDLSIPAESTQSKLVEAHTSTCLQGEEEHVNSQTQKQLAESIQGETIEAETSNSPQPEGPCLDTVTDAHSVSAESTKPETDEPQTTVSPQKESVPTDSSPAQPVSTPSTSSQKKSNKEQKDSPRLQQPQRRSTRSQLKLEESLAEPYGRKLRSLANSGKQSSSLSSSSSSSSSPQPLKKTKSAGKSAPQRDTTDNEPPSKRAKGMSAAAVEESQQEESEQATISETTRETARETPQKATRETTQADTESDSAPQKGGKKKEKRKFGILEWATKEFEDDSECDENEAPDLQNPTETVTMQPTSTEPPPSTSDAAVSAQSNSERGPGLQDNVQETQASSENCPPETTGAEPAAAEAVSATSKAHLFIFESESQEEESQSIISDRTVAPANPLPAMDKDAAFSLTQVQLEEDKRQIRELMKKTNQDLVSVTKALLKTSGDFSAALDLLSDPSSFSGPLWKRCDDTLLCSADPAVRQQLQEEFGEEEVAKRILFLEVEG</sequence>
<dbReference type="InterPro" id="IPR001357">
    <property type="entry name" value="BRCT_dom"/>
</dbReference>
<evidence type="ECO:0000256" key="7">
    <source>
        <dbReference type="ARBA" id="ARBA00023163"/>
    </source>
</evidence>
<dbReference type="GO" id="GO:0010833">
    <property type="term" value="P:telomere maintenance via telomere lengthening"/>
    <property type="evidence" value="ECO:0007669"/>
    <property type="project" value="UniProtKB-UniRule"/>
</dbReference>
<evidence type="ECO:0000256" key="11">
    <source>
        <dbReference type="SAM" id="MobiDB-lite"/>
    </source>
</evidence>
<dbReference type="InterPro" id="IPR036420">
    <property type="entry name" value="BRCT_dom_sf"/>
</dbReference>
<evidence type="ECO:0000256" key="4">
    <source>
        <dbReference type="ARBA" id="ARBA00022895"/>
    </source>
</evidence>
<evidence type="ECO:0000259" key="13">
    <source>
        <dbReference type="Pfam" id="PF16589"/>
    </source>
</evidence>
<dbReference type="GO" id="GO:0006355">
    <property type="term" value="P:regulation of DNA-templated transcription"/>
    <property type="evidence" value="ECO:0007669"/>
    <property type="project" value="UniProtKB-UniRule"/>
</dbReference>
<dbReference type="PANTHER" id="PTHR16466">
    <property type="entry name" value="TELOMERE REPEAT-BINDING FACTOR 2-INTERACTING PROTEIN 1"/>
    <property type="match status" value="1"/>
</dbReference>
<keyword evidence="15" id="KW-1185">Reference proteome</keyword>
<feature type="region of interest" description="Disordered" evidence="11">
    <location>
        <begin position="182"/>
        <end position="592"/>
    </location>
</feature>
<feature type="compositionally biased region" description="Polar residues" evidence="11">
    <location>
        <begin position="268"/>
        <end position="293"/>
    </location>
</feature>
<dbReference type="InterPro" id="IPR039595">
    <property type="entry name" value="TE2IP/Rap1"/>
</dbReference>
<accession>A0A4U5UA10</accession>
<feature type="compositionally biased region" description="Polar residues" evidence="11">
    <location>
        <begin position="527"/>
        <end position="536"/>
    </location>
</feature>
<keyword evidence="5 10" id="KW-0805">Transcription regulation</keyword>
<dbReference type="GO" id="GO:0005654">
    <property type="term" value="C:nucleoplasm"/>
    <property type="evidence" value="ECO:0007669"/>
    <property type="project" value="UniProtKB-ARBA"/>
</dbReference>
<comment type="subcellular location">
    <subcellularLocation>
        <location evidence="10">Nucleus</location>
    </subcellularLocation>
    <subcellularLocation>
        <location evidence="10">Chromosome</location>
        <location evidence="10">Telomere</location>
    </subcellularLocation>
</comment>
<feature type="compositionally biased region" description="Polar residues" evidence="11">
    <location>
        <begin position="226"/>
        <end position="235"/>
    </location>
</feature>
<evidence type="ECO:0000313" key="14">
    <source>
        <dbReference type="EMBL" id="TKS71246.1"/>
    </source>
</evidence>
<dbReference type="GO" id="GO:0042162">
    <property type="term" value="F:telomeric DNA binding"/>
    <property type="evidence" value="ECO:0007669"/>
    <property type="project" value="TreeGrafter"/>
</dbReference>
<evidence type="ECO:0000259" key="12">
    <source>
        <dbReference type="Pfam" id="PF08914"/>
    </source>
</evidence>
<proteinExistence type="inferred from homology"/>
<feature type="compositionally biased region" description="Polar residues" evidence="11">
    <location>
        <begin position="361"/>
        <end position="373"/>
    </location>
</feature>
<evidence type="ECO:0000256" key="5">
    <source>
        <dbReference type="ARBA" id="ARBA00023015"/>
    </source>
</evidence>
<reference evidence="14 15" key="1">
    <citation type="submission" date="2019-01" db="EMBL/GenBank/DDBJ databases">
        <title>Genome Assembly of Collichthys lucidus.</title>
        <authorList>
            <person name="Cai M."/>
            <person name="Xiao S."/>
        </authorList>
    </citation>
    <scope>NUCLEOTIDE SEQUENCE [LARGE SCALE GENOMIC DNA]</scope>
    <source>
        <strain evidence="14">JT15FE1705JMU</strain>
        <tissue evidence="14">Muscle</tissue>
    </source>
</reference>
<feature type="region of interest" description="Disordered" evidence="11">
    <location>
        <begin position="108"/>
        <end position="128"/>
    </location>
</feature>
<feature type="compositionally biased region" description="Polar residues" evidence="11">
    <location>
        <begin position="478"/>
        <end position="489"/>
    </location>
</feature>
<feature type="compositionally biased region" description="Basic and acidic residues" evidence="11">
    <location>
        <begin position="201"/>
        <end position="213"/>
    </location>
</feature>
<keyword evidence="7 10" id="KW-0804">Transcription</keyword>
<feature type="compositionally biased region" description="Polar residues" evidence="11">
    <location>
        <begin position="565"/>
        <end position="576"/>
    </location>
</feature>
<feature type="compositionally biased region" description="Low complexity" evidence="11">
    <location>
        <begin position="398"/>
        <end position="410"/>
    </location>
</feature>
<feature type="compositionally biased region" description="Basic residues" evidence="11">
    <location>
        <begin position="493"/>
        <end position="502"/>
    </location>
</feature>
<dbReference type="Gene3D" id="1.10.10.60">
    <property type="entry name" value="Homeodomain-like"/>
    <property type="match status" value="1"/>
</dbReference>
<feature type="compositionally biased region" description="Polar residues" evidence="11">
    <location>
        <begin position="548"/>
        <end position="558"/>
    </location>
</feature>
<feature type="domain" description="BRCT" evidence="13">
    <location>
        <begin position="18"/>
        <end position="99"/>
    </location>
</feature>
<gene>
    <name evidence="14" type="ORF">D9C73_005304</name>
</gene>
<dbReference type="Proteomes" id="UP000298787">
    <property type="component" value="Chromosome 5"/>
</dbReference>
<dbReference type="Pfam" id="PF16589">
    <property type="entry name" value="BRCT_2"/>
    <property type="match status" value="1"/>
</dbReference>
<dbReference type="GO" id="GO:0031848">
    <property type="term" value="P:protection from non-homologous end joining at telomere"/>
    <property type="evidence" value="ECO:0007669"/>
    <property type="project" value="TreeGrafter"/>
</dbReference>
<feature type="compositionally biased region" description="Polar residues" evidence="11">
    <location>
        <begin position="244"/>
        <end position="260"/>
    </location>
</feature>
<feature type="compositionally biased region" description="Basic and acidic residues" evidence="11">
    <location>
        <begin position="463"/>
        <end position="477"/>
    </location>
</feature>
<name>A0A4U5UA10_COLLU</name>
<evidence type="ECO:0000256" key="8">
    <source>
        <dbReference type="ARBA" id="ARBA00023242"/>
    </source>
</evidence>
<organism evidence="14 15">
    <name type="scientific">Collichthys lucidus</name>
    <name type="common">Big head croaker</name>
    <name type="synonym">Sciaena lucida</name>
    <dbReference type="NCBI Taxonomy" id="240159"/>
    <lineage>
        <taxon>Eukaryota</taxon>
        <taxon>Metazoa</taxon>
        <taxon>Chordata</taxon>
        <taxon>Craniata</taxon>
        <taxon>Vertebrata</taxon>
        <taxon>Euteleostomi</taxon>
        <taxon>Actinopterygii</taxon>
        <taxon>Neopterygii</taxon>
        <taxon>Teleostei</taxon>
        <taxon>Neoteleostei</taxon>
        <taxon>Acanthomorphata</taxon>
        <taxon>Eupercaria</taxon>
        <taxon>Sciaenidae</taxon>
        <taxon>Collichthys</taxon>
    </lineage>
</organism>
<comment type="similarity">
    <text evidence="1 10">Belongs to the RAP1 family.</text>
</comment>
<dbReference type="GO" id="GO:0070187">
    <property type="term" value="C:shelterin complex"/>
    <property type="evidence" value="ECO:0007669"/>
    <property type="project" value="TreeGrafter"/>
</dbReference>
<keyword evidence="8 10" id="KW-0539">Nucleus</keyword>
<feature type="domain" description="TERF2-interacting telomeric protein 1 Myb" evidence="12">
    <location>
        <begin position="130"/>
        <end position="183"/>
    </location>
</feature>
<dbReference type="InterPro" id="IPR009057">
    <property type="entry name" value="Homeodomain-like_sf"/>
</dbReference>
<feature type="compositionally biased region" description="Acidic residues" evidence="11">
    <location>
        <begin position="512"/>
        <end position="523"/>
    </location>
</feature>
<dbReference type="EMBL" id="CM014082">
    <property type="protein sequence ID" value="TKS71246.1"/>
    <property type="molecule type" value="Genomic_DNA"/>
</dbReference>
<comment type="subunit">
    <text evidence="10">Homodimer.</text>
</comment>
<evidence type="ECO:0000313" key="15">
    <source>
        <dbReference type="Proteomes" id="UP000298787"/>
    </source>
</evidence>
<keyword evidence="3 10" id="KW-0158">Chromosome</keyword>
<dbReference type="InterPro" id="IPR015010">
    <property type="entry name" value="TERF2IP_Myb"/>
</dbReference>
<feature type="compositionally biased region" description="Polar residues" evidence="11">
    <location>
        <begin position="320"/>
        <end position="350"/>
    </location>
</feature>
<dbReference type="SUPFAM" id="SSF52113">
    <property type="entry name" value="BRCT domain"/>
    <property type="match status" value="1"/>
</dbReference>
<dbReference type="SUPFAM" id="SSF46689">
    <property type="entry name" value="Homeodomain-like"/>
    <property type="match status" value="1"/>
</dbReference>
<comment type="function">
    <text evidence="10">Acts both as a regulator of telomere function and as a transcription regulator. Involved in the regulation of telomere length and protection as a component of the shelterin complex (telosome). Does not bind DNA directly: recruited to telomeric double-stranded 5'-TTAGGG-3' repeats via its interaction with terf2. Independently of its function in telomeres, also acts as a transcription regulator: recruited to extratelomeric 5'-TTAGGG-3' sites via its association with terf2 or other factors, and regulates gene expression.</text>
</comment>
<evidence type="ECO:0000256" key="6">
    <source>
        <dbReference type="ARBA" id="ARBA00023159"/>
    </source>
</evidence>
<keyword evidence="6 10" id="KW-0010">Activator</keyword>
<evidence type="ECO:0000256" key="2">
    <source>
        <dbReference type="ARBA" id="ARBA00017805"/>
    </source>
</evidence>
<dbReference type="CDD" id="cd11655">
    <property type="entry name" value="rap1_myb-like"/>
    <property type="match status" value="1"/>
</dbReference>
<dbReference type="PANTHER" id="PTHR16466:SF6">
    <property type="entry name" value="TELOMERIC REPEAT-BINDING FACTOR 2-INTERACTING PROTEIN 1"/>
    <property type="match status" value="1"/>
</dbReference>
<dbReference type="AlphaFoldDB" id="A0A4U5UA10"/>
<dbReference type="FunFam" id="1.10.10.60:FF:000246">
    <property type="entry name" value="Telomeric repeat-binding factor 2-interacting protein 1"/>
    <property type="match status" value="1"/>
</dbReference>
<dbReference type="Pfam" id="PF08914">
    <property type="entry name" value="Myb_Rap1"/>
    <property type="match status" value="1"/>
</dbReference>
<keyword evidence="4 10" id="KW-0779">Telomere</keyword>
<dbReference type="STRING" id="240159.A0A4U5UA10"/>
<feature type="compositionally biased region" description="Low complexity" evidence="11">
    <location>
        <begin position="578"/>
        <end position="592"/>
    </location>
</feature>